<accession>A0A076FFD4</accession>
<evidence type="ECO:0000313" key="8">
    <source>
        <dbReference type="Proteomes" id="UP000028667"/>
    </source>
</evidence>
<dbReference type="KEGG" id="vg:20041385"/>
<dbReference type="InterPro" id="IPR037034">
    <property type="entry name" value="RNA_pol_Rpb2_2_sf"/>
</dbReference>
<keyword evidence="8" id="KW-1185">Reference proteome</keyword>
<dbReference type="GO" id="GO:0003899">
    <property type="term" value="F:DNA-directed RNA polymerase activity"/>
    <property type="evidence" value="ECO:0007669"/>
    <property type="project" value="UniProtKB-EC"/>
</dbReference>
<name>A0A076FFD4_9VIRU</name>
<evidence type="ECO:0000256" key="2">
    <source>
        <dbReference type="ARBA" id="ARBA00022478"/>
    </source>
</evidence>
<dbReference type="GO" id="GO:0000428">
    <property type="term" value="C:DNA-directed RNA polymerase complex"/>
    <property type="evidence" value="ECO:0007669"/>
    <property type="project" value="UniProtKB-KW"/>
</dbReference>
<dbReference type="Proteomes" id="UP000028667">
    <property type="component" value="Segment"/>
</dbReference>
<protein>
    <recommendedName>
        <fullName evidence="1">DNA-directed RNA polymerase</fullName>
        <ecNumber evidence="1">2.7.7.6</ecNumber>
    </recommendedName>
</protein>
<dbReference type="InterPro" id="IPR007644">
    <property type="entry name" value="RNA_pol_bsu_protrusion"/>
</dbReference>
<gene>
    <name evidence="7" type="ORF">AaV_002</name>
</gene>
<reference evidence="7 8" key="1">
    <citation type="journal article" date="2014" name="Virology">
        <title>Genome of brown tide virus (AaV), the little giant of the Megaviridae, elucidates NCLDV genome expansion and host-virus coevolution.</title>
        <authorList>
            <person name="Moniruzzaman M."/>
            <person name="LeCleir G.R."/>
            <person name="Brown C.M."/>
            <person name="Gobler C.J."/>
            <person name="Bidle K.D."/>
            <person name="Wilson W.H."/>
            <person name="Wilhelm S.W."/>
        </authorList>
    </citation>
    <scope>NUCLEOTIDE SEQUENCE [LARGE SCALE GENOMIC DNA]</scope>
    <source>
        <strain evidence="7">BtV-01</strain>
    </source>
</reference>
<dbReference type="EC" id="2.7.7.6" evidence="1"/>
<keyword evidence="2" id="KW-0240">DNA-directed RNA polymerase</keyword>
<keyword evidence="5" id="KW-0804">Transcription</keyword>
<dbReference type="PANTHER" id="PTHR20856">
    <property type="entry name" value="DNA-DIRECTED RNA POLYMERASE I SUBUNIT 2"/>
    <property type="match status" value="1"/>
</dbReference>
<dbReference type="GO" id="GO:0032549">
    <property type="term" value="F:ribonucleoside binding"/>
    <property type="evidence" value="ECO:0007669"/>
    <property type="project" value="InterPro"/>
</dbReference>
<dbReference type="Gene3D" id="3.90.1100.10">
    <property type="match status" value="1"/>
</dbReference>
<keyword evidence="3" id="KW-0808">Transferase</keyword>
<keyword evidence="4" id="KW-0548">Nucleotidyltransferase</keyword>
<dbReference type="Gene3D" id="3.90.1110.10">
    <property type="entry name" value="RNA polymerase Rpb2, domain 2"/>
    <property type="match status" value="1"/>
</dbReference>
<evidence type="ECO:0000256" key="1">
    <source>
        <dbReference type="ARBA" id="ARBA00012418"/>
    </source>
</evidence>
<dbReference type="RefSeq" id="YP_009052080.1">
    <property type="nucleotide sequence ID" value="NC_024697.1"/>
</dbReference>
<sequence>MSDFNEITNQITEIFLKQKNFLVRSHLNSFDDFIAYRIPQIFESFSNIKIKNEDEDKLVEIKFGKVHFQKPSYFKNGYITPMTIKEAHLKNLTYSSNVHVDIQVTTTIDNISKTKELKNILIGKIPLMIGSRFCDFKNEPISGYFIINGSDKVIISQERQKENAAFCVHLNDTKYDKCVEIKSMSNENFLPAKSFILKLQKSRKFHGKSIDVSFNGVKSDIPIGILLK</sequence>
<evidence type="ECO:0000256" key="4">
    <source>
        <dbReference type="ARBA" id="ARBA00022695"/>
    </source>
</evidence>
<organism evidence="7 8">
    <name type="scientific">Aureococcus anophagefferens virus</name>
    <dbReference type="NCBI Taxonomy" id="1474867"/>
    <lineage>
        <taxon>Viruses</taxon>
        <taxon>Varidnaviria</taxon>
        <taxon>Bamfordvirae</taxon>
        <taxon>Nucleocytoviricota</taxon>
        <taxon>Megaviricetes</taxon>
        <taxon>Imitervirales</taxon>
        <taxon>Schizomimiviridae</taxon>
        <taxon>Kratosvirus</taxon>
        <taxon>Kratosvirus quantuckense</taxon>
    </lineage>
</organism>
<dbReference type="OrthoDB" id="8272at10239"/>
<dbReference type="InterPro" id="IPR015712">
    <property type="entry name" value="DNA-dir_RNA_pol_su2"/>
</dbReference>
<proteinExistence type="predicted"/>
<evidence type="ECO:0000256" key="3">
    <source>
        <dbReference type="ARBA" id="ARBA00022679"/>
    </source>
</evidence>
<dbReference type="GeneID" id="20041385"/>
<dbReference type="EMBL" id="KJ645900">
    <property type="protein sequence ID" value="AII16949.1"/>
    <property type="molecule type" value="Genomic_DNA"/>
</dbReference>
<evidence type="ECO:0000313" key="7">
    <source>
        <dbReference type="EMBL" id="AII16949.1"/>
    </source>
</evidence>
<evidence type="ECO:0000259" key="6">
    <source>
        <dbReference type="Pfam" id="PF04563"/>
    </source>
</evidence>
<dbReference type="GO" id="GO:0006351">
    <property type="term" value="P:DNA-templated transcription"/>
    <property type="evidence" value="ECO:0007669"/>
    <property type="project" value="InterPro"/>
</dbReference>
<evidence type="ECO:0000256" key="5">
    <source>
        <dbReference type="ARBA" id="ARBA00023163"/>
    </source>
</evidence>
<dbReference type="Pfam" id="PF04563">
    <property type="entry name" value="RNA_pol_Rpb2_1"/>
    <property type="match status" value="1"/>
</dbReference>
<dbReference type="GO" id="GO:0003677">
    <property type="term" value="F:DNA binding"/>
    <property type="evidence" value="ECO:0007669"/>
    <property type="project" value="InterPro"/>
</dbReference>
<dbReference type="SUPFAM" id="SSF64484">
    <property type="entry name" value="beta and beta-prime subunits of DNA dependent RNA-polymerase"/>
    <property type="match status" value="1"/>
</dbReference>
<feature type="domain" description="RNA polymerase beta subunit protrusion" evidence="6">
    <location>
        <begin position="22"/>
        <end position="159"/>
    </location>
</feature>